<dbReference type="InterPro" id="IPR011990">
    <property type="entry name" value="TPR-like_helical_dom_sf"/>
</dbReference>
<proteinExistence type="inferred from homology"/>
<sequence length="935" mass="102148">MQVARSGAAAASSLRRAAIQRLGVEDLTAAVSRIIADQGHCAPSTYGCLLQACGRLRALKQGQRLHAHILSRRIDLHNHSFLASDLIVMHAKCGNLAEAEALADRFASVYSCTAMIRAWMEHGRPDKAMELFDRMEVRPNCHALIALVNACSCLGNLAAGRRIHSQISDRDFEENSVLGNALISMYSKCGSLIDAKQAFDRLPRASKRDVVTWNAMISAFLRNGSAREALQLFRDMDRDGAPPPNSVTFVSVLDSCVEAGLLSLEDVRAIHGRIVGAGIEREAFVRTALVDSYGKLGSLDDAWEVFLRKGDEEPSTSLVTCSAMISACWQNGWPQESLRLFFAMNLEGTKPSGVTLVSVLNACSMLQVGSATAFVLEQAMEVVSATRDNVLGTTLLTTYARSNDLPRARATFDAIQSPDVVSWNAMAAAYLQHHRSREALVLFERMLLEGVRPSVATFITALTACAAYPPQTASAIGKRIQSLLEEAGLEGDTAVANATLNMYAKCGSLADARAVFERISPARRDCITWNSMLAAYGHHGLGKEAFELFQAMEAEKLVKPNKVTFVAVLDASTSRTSIAQGREIHARVVSNGFESDTVIQNALLNMYAKCGSLDDAQAIFDKSSSNQEDVIAWTSLIAGYAQYGQAERALKLFWTMQQQGVRPNHVTFISALTACNHGGKLEQGCELLSGMTPDHGILPASKHFSCIVDLLGRCGRLDEAEKLLERTSQADVITWMALLDACKNSKELERGERCAERIMQLDPEVASSYIVLASMYAAAGRWNEAATIRKTMLDKGIRADPGCSAVEVNQELHSFSAGDKSHPKSEEIYLELERLHWSIKAAGYVADTGLVLHDVSQEHKERLLMRHSEKLAIAFGLMSTPSGSPLRVIKNLRVCSDCHTATKLISKVTGRDILMRDSSRYHHFTSGTCSCGDYW</sequence>
<dbReference type="GO" id="GO:0009451">
    <property type="term" value="P:RNA modification"/>
    <property type="evidence" value="ECO:0007669"/>
    <property type="project" value="InterPro"/>
</dbReference>
<keyword evidence="6" id="KW-1185">Reference proteome</keyword>
<dbReference type="InterPro" id="IPR046848">
    <property type="entry name" value="E_motif"/>
</dbReference>
<evidence type="ECO:0000313" key="6">
    <source>
        <dbReference type="Proteomes" id="UP000001514"/>
    </source>
</evidence>
<dbReference type="GO" id="GO:0003723">
    <property type="term" value="F:RNA binding"/>
    <property type="evidence" value="ECO:0007669"/>
    <property type="project" value="InterPro"/>
</dbReference>
<feature type="domain" description="DYW" evidence="4">
    <location>
        <begin position="843"/>
        <end position="935"/>
    </location>
</feature>
<dbReference type="NCBIfam" id="TIGR00756">
    <property type="entry name" value="PPR"/>
    <property type="match status" value="5"/>
</dbReference>
<evidence type="ECO:0000313" key="5">
    <source>
        <dbReference type="EMBL" id="EFJ36207.1"/>
    </source>
</evidence>
<dbReference type="EMBL" id="GL377567">
    <property type="protein sequence ID" value="EFJ36207.1"/>
    <property type="molecule type" value="Genomic_DNA"/>
</dbReference>
<dbReference type="FunFam" id="1.25.40.10:FF:000205">
    <property type="entry name" value="Pentatricopeptide repeat-containing protein, mitochondrial"/>
    <property type="match status" value="1"/>
</dbReference>
<dbReference type="HOGENOM" id="CLU_002706_15_6_1"/>
<evidence type="ECO:0000256" key="3">
    <source>
        <dbReference type="PROSITE-ProRule" id="PRU00708"/>
    </source>
</evidence>
<feature type="repeat" description="PPR" evidence="3">
    <location>
        <begin position="209"/>
        <end position="243"/>
    </location>
</feature>
<dbReference type="FunFam" id="1.25.40.10:FF:000031">
    <property type="entry name" value="Pentatricopeptide repeat-containing protein mitochondrial"/>
    <property type="match status" value="1"/>
</dbReference>
<dbReference type="GO" id="GO:0008270">
    <property type="term" value="F:zinc ion binding"/>
    <property type="evidence" value="ECO:0007669"/>
    <property type="project" value="InterPro"/>
</dbReference>
<dbReference type="Gene3D" id="1.25.40.10">
    <property type="entry name" value="Tetratricopeptide repeat domain"/>
    <property type="match status" value="7"/>
</dbReference>
<dbReference type="Gramene" id="EFJ36207">
    <property type="protein sequence ID" value="EFJ36207"/>
    <property type="gene ID" value="SELMODRAFT_78092"/>
</dbReference>
<organism evidence="6">
    <name type="scientific">Selaginella moellendorffii</name>
    <name type="common">Spikemoss</name>
    <dbReference type="NCBI Taxonomy" id="88036"/>
    <lineage>
        <taxon>Eukaryota</taxon>
        <taxon>Viridiplantae</taxon>
        <taxon>Streptophyta</taxon>
        <taxon>Embryophyta</taxon>
        <taxon>Tracheophyta</taxon>
        <taxon>Lycopodiopsida</taxon>
        <taxon>Selaginellales</taxon>
        <taxon>Selaginellaceae</taxon>
        <taxon>Selaginella</taxon>
    </lineage>
</organism>
<dbReference type="Pfam" id="PF13041">
    <property type="entry name" value="PPR_2"/>
    <property type="match status" value="4"/>
</dbReference>
<feature type="repeat" description="PPR" evidence="3">
    <location>
        <begin position="317"/>
        <end position="351"/>
    </location>
</feature>
<dbReference type="InterPro" id="IPR046960">
    <property type="entry name" value="PPR_At4g14850-like_plant"/>
</dbReference>
<gene>
    <name evidence="5" type="ORF">SELMODRAFT_78092</name>
</gene>
<evidence type="ECO:0000259" key="4">
    <source>
        <dbReference type="Pfam" id="PF14432"/>
    </source>
</evidence>
<dbReference type="PROSITE" id="PS51375">
    <property type="entry name" value="PPR"/>
    <property type="match status" value="6"/>
</dbReference>
<dbReference type="InterPro" id="IPR002885">
    <property type="entry name" value="PPR_rpt"/>
</dbReference>
<evidence type="ECO:0000256" key="1">
    <source>
        <dbReference type="ARBA" id="ARBA00022737"/>
    </source>
</evidence>
<dbReference type="Pfam" id="PF01535">
    <property type="entry name" value="PPR"/>
    <property type="match status" value="6"/>
</dbReference>
<feature type="repeat" description="PPR" evidence="3">
    <location>
        <begin position="419"/>
        <end position="453"/>
    </location>
</feature>
<feature type="repeat" description="PPR" evidence="3">
    <location>
        <begin position="108"/>
        <end position="138"/>
    </location>
</feature>
<dbReference type="GO" id="GO:0048731">
    <property type="term" value="P:system development"/>
    <property type="evidence" value="ECO:0007669"/>
    <property type="project" value="UniProtKB-ARBA"/>
</dbReference>
<dbReference type="InParanoid" id="D8QWC4"/>
<dbReference type="GO" id="GO:0005739">
    <property type="term" value="C:mitochondrion"/>
    <property type="evidence" value="ECO:0007669"/>
    <property type="project" value="UniProtKB-ARBA"/>
</dbReference>
<dbReference type="SUPFAM" id="SSF48452">
    <property type="entry name" value="TPR-like"/>
    <property type="match status" value="2"/>
</dbReference>
<dbReference type="OrthoDB" id="185373at2759"/>
<dbReference type="Pfam" id="PF14432">
    <property type="entry name" value="DYW_deaminase"/>
    <property type="match status" value="1"/>
</dbReference>
<dbReference type="InterPro" id="IPR032867">
    <property type="entry name" value="DYW_dom"/>
</dbReference>
<feature type="repeat" description="PPR" evidence="3">
    <location>
        <begin position="525"/>
        <end position="559"/>
    </location>
</feature>
<dbReference type="PANTHER" id="PTHR47926">
    <property type="entry name" value="PENTATRICOPEPTIDE REPEAT-CONTAINING PROTEIN"/>
    <property type="match status" value="1"/>
</dbReference>
<feature type="repeat" description="PPR" evidence="3">
    <location>
        <begin position="629"/>
        <end position="663"/>
    </location>
</feature>
<dbReference type="OMA" id="TAMIRAW"/>
<dbReference type="PANTHER" id="PTHR47926:SF533">
    <property type="entry name" value="DYW DOMAIN-CONTAINING PROTEIN"/>
    <property type="match status" value="1"/>
</dbReference>
<keyword evidence="1" id="KW-0677">Repeat</keyword>
<dbReference type="FunFam" id="1.25.40.10:FF:000158">
    <property type="entry name" value="pentatricopeptide repeat-containing protein At2g33680"/>
    <property type="match status" value="1"/>
</dbReference>
<protein>
    <recommendedName>
        <fullName evidence="4">DYW domain-containing protein</fullName>
    </recommendedName>
</protein>
<dbReference type="Pfam" id="PF20430">
    <property type="entry name" value="Eplus_motif"/>
    <property type="match status" value="1"/>
</dbReference>
<dbReference type="AlphaFoldDB" id="D8QWC4"/>
<name>D8QWC4_SELML</name>
<comment type="similarity">
    <text evidence="2">Belongs to the PPR family. PCMP-E subfamily.</text>
</comment>
<dbReference type="eggNOG" id="KOG4197">
    <property type="taxonomic scope" value="Eukaryota"/>
</dbReference>
<accession>D8QWC4</accession>
<dbReference type="InterPro" id="IPR046849">
    <property type="entry name" value="E2_motif"/>
</dbReference>
<dbReference type="Pfam" id="PF20431">
    <property type="entry name" value="E_motif"/>
    <property type="match status" value="1"/>
</dbReference>
<evidence type="ECO:0000256" key="2">
    <source>
        <dbReference type="ARBA" id="ARBA00061659"/>
    </source>
</evidence>
<reference evidence="5 6" key="1">
    <citation type="journal article" date="2011" name="Science">
        <title>The Selaginella genome identifies genetic changes associated with the evolution of vascular plants.</title>
        <authorList>
            <person name="Banks J.A."/>
            <person name="Nishiyama T."/>
            <person name="Hasebe M."/>
            <person name="Bowman J.L."/>
            <person name="Gribskov M."/>
            <person name="dePamphilis C."/>
            <person name="Albert V.A."/>
            <person name="Aono N."/>
            <person name="Aoyama T."/>
            <person name="Ambrose B.A."/>
            <person name="Ashton N.W."/>
            <person name="Axtell M.J."/>
            <person name="Barker E."/>
            <person name="Barker M.S."/>
            <person name="Bennetzen J.L."/>
            <person name="Bonawitz N.D."/>
            <person name="Chapple C."/>
            <person name="Cheng C."/>
            <person name="Correa L.G."/>
            <person name="Dacre M."/>
            <person name="DeBarry J."/>
            <person name="Dreyer I."/>
            <person name="Elias M."/>
            <person name="Engstrom E.M."/>
            <person name="Estelle M."/>
            <person name="Feng L."/>
            <person name="Finet C."/>
            <person name="Floyd S.K."/>
            <person name="Frommer W.B."/>
            <person name="Fujita T."/>
            <person name="Gramzow L."/>
            <person name="Gutensohn M."/>
            <person name="Harholt J."/>
            <person name="Hattori M."/>
            <person name="Heyl A."/>
            <person name="Hirai T."/>
            <person name="Hiwatashi Y."/>
            <person name="Ishikawa M."/>
            <person name="Iwata M."/>
            <person name="Karol K.G."/>
            <person name="Koehler B."/>
            <person name="Kolukisaoglu U."/>
            <person name="Kubo M."/>
            <person name="Kurata T."/>
            <person name="Lalonde S."/>
            <person name="Li K."/>
            <person name="Li Y."/>
            <person name="Litt A."/>
            <person name="Lyons E."/>
            <person name="Manning G."/>
            <person name="Maruyama T."/>
            <person name="Michael T.P."/>
            <person name="Mikami K."/>
            <person name="Miyazaki S."/>
            <person name="Morinaga S."/>
            <person name="Murata T."/>
            <person name="Mueller-Roeber B."/>
            <person name="Nelson D.R."/>
            <person name="Obara M."/>
            <person name="Oguri Y."/>
            <person name="Olmstead R.G."/>
            <person name="Onodera N."/>
            <person name="Petersen B.L."/>
            <person name="Pils B."/>
            <person name="Prigge M."/>
            <person name="Rensing S.A."/>
            <person name="Riano-Pachon D.M."/>
            <person name="Roberts A.W."/>
            <person name="Sato Y."/>
            <person name="Scheller H.V."/>
            <person name="Schulz B."/>
            <person name="Schulz C."/>
            <person name="Shakirov E.V."/>
            <person name="Shibagaki N."/>
            <person name="Shinohara N."/>
            <person name="Shippen D.E."/>
            <person name="Soerensen I."/>
            <person name="Sotooka R."/>
            <person name="Sugimoto N."/>
            <person name="Sugita M."/>
            <person name="Sumikawa N."/>
            <person name="Tanurdzic M."/>
            <person name="Theissen G."/>
            <person name="Ulvskov P."/>
            <person name="Wakazuki S."/>
            <person name="Weng J.K."/>
            <person name="Willats W.W."/>
            <person name="Wipf D."/>
            <person name="Wolf P.G."/>
            <person name="Yang L."/>
            <person name="Zimmer A.D."/>
            <person name="Zhu Q."/>
            <person name="Mitros T."/>
            <person name="Hellsten U."/>
            <person name="Loque D."/>
            <person name="Otillar R."/>
            <person name="Salamov A."/>
            <person name="Schmutz J."/>
            <person name="Shapiro H."/>
            <person name="Lindquist E."/>
            <person name="Lucas S."/>
            <person name="Rokhsar D."/>
            <person name="Grigoriev I.V."/>
        </authorList>
    </citation>
    <scope>NUCLEOTIDE SEQUENCE [LARGE SCALE GENOMIC DNA]</scope>
</reference>
<dbReference type="KEGG" id="smo:SELMODRAFT_78092"/>
<dbReference type="Proteomes" id="UP000001514">
    <property type="component" value="Unassembled WGS sequence"/>
</dbReference>